<gene>
    <name evidence="3" type="ORF">DWB85_06225</name>
</gene>
<accession>A0A3L7E0X2</accession>
<evidence type="ECO:0000256" key="1">
    <source>
        <dbReference type="SAM" id="SignalP"/>
    </source>
</evidence>
<feature type="signal peptide" evidence="1">
    <location>
        <begin position="1"/>
        <end position="20"/>
    </location>
</feature>
<proteinExistence type="predicted"/>
<comment type="caution">
    <text evidence="3">The sequence shown here is derived from an EMBL/GenBank/DDBJ whole genome shotgun (WGS) entry which is preliminary data.</text>
</comment>
<feature type="domain" description="DUF4440" evidence="2">
    <location>
        <begin position="33"/>
        <end position="141"/>
    </location>
</feature>
<keyword evidence="1" id="KW-0732">Signal</keyword>
<sequence>MNAAVATSIALLLVLLSACGQRQGSEEAVREGISRLGTALAERSAGDVLGTLADSFLGGGPGGLDLDKEGAQRLLAVYFLRYHRIRVVVTQVEVAVDPYEPALARATANVALAGGERLLPSSAGLYFVESRWREIDGEWQITRLEWR</sequence>
<evidence type="ECO:0000259" key="2">
    <source>
        <dbReference type="Pfam" id="PF14534"/>
    </source>
</evidence>
<feature type="chain" id="PRO_5018110550" description="DUF4440 domain-containing protein" evidence="1">
    <location>
        <begin position="21"/>
        <end position="147"/>
    </location>
</feature>
<dbReference type="Gene3D" id="3.10.450.50">
    <property type="match status" value="1"/>
</dbReference>
<dbReference type="AlphaFoldDB" id="A0A3L7E0X2"/>
<evidence type="ECO:0000313" key="3">
    <source>
        <dbReference type="EMBL" id="RLQ22579.1"/>
    </source>
</evidence>
<dbReference type="OrthoDB" id="5801455at2"/>
<protein>
    <recommendedName>
        <fullName evidence="2">DUF4440 domain-containing protein</fullName>
    </recommendedName>
</protein>
<dbReference type="RefSeq" id="WP_117953350.1">
    <property type="nucleotide sequence ID" value="NZ_QRAN01000005.1"/>
</dbReference>
<dbReference type="SUPFAM" id="SSF54427">
    <property type="entry name" value="NTF2-like"/>
    <property type="match status" value="1"/>
</dbReference>
<organism evidence="3 4">
    <name type="scientific">Seongchinamella sediminis</name>
    <dbReference type="NCBI Taxonomy" id="2283635"/>
    <lineage>
        <taxon>Bacteria</taxon>
        <taxon>Pseudomonadati</taxon>
        <taxon>Pseudomonadota</taxon>
        <taxon>Gammaproteobacteria</taxon>
        <taxon>Cellvibrionales</taxon>
        <taxon>Halieaceae</taxon>
        <taxon>Seongchinamella</taxon>
    </lineage>
</organism>
<dbReference type="EMBL" id="QRAN01000005">
    <property type="protein sequence ID" value="RLQ22579.1"/>
    <property type="molecule type" value="Genomic_DNA"/>
</dbReference>
<keyword evidence="4" id="KW-1185">Reference proteome</keyword>
<reference evidence="3 4" key="1">
    <citation type="submission" date="2018-07" db="EMBL/GenBank/DDBJ databases">
        <title>Halioglobus sp. genome submission.</title>
        <authorList>
            <person name="Ye M.-Q."/>
            <person name="Du Z.-J."/>
        </authorList>
    </citation>
    <scope>NUCLEOTIDE SEQUENCE [LARGE SCALE GENOMIC DNA]</scope>
    <source>
        <strain evidence="3 4">U0301</strain>
    </source>
</reference>
<dbReference type="Pfam" id="PF14534">
    <property type="entry name" value="DUF4440"/>
    <property type="match status" value="1"/>
</dbReference>
<dbReference type="Proteomes" id="UP000265509">
    <property type="component" value="Unassembled WGS sequence"/>
</dbReference>
<dbReference type="InterPro" id="IPR027843">
    <property type="entry name" value="DUF4440"/>
</dbReference>
<dbReference type="InterPro" id="IPR032710">
    <property type="entry name" value="NTF2-like_dom_sf"/>
</dbReference>
<name>A0A3L7E0X2_9GAMM</name>
<evidence type="ECO:0000313" key="4">
    <source>
        <dbReference type="Proteomes" id="UP000265509"/>
    </source>
</evidence>